<name>A0A916RNZ8_9BACT</name>
<protein>
    <recommendedName>
        <fullName evidence="3">Tetratricopeptide repeat protein</fullName>
    </recommendedName>
</protein>
<dbReference type="Gene3D" id="1.25.40.10">
    <property type="entry name" value="Tetratricopeptide repeat domain"/>
    <property type="match status" value="1"/>
</dbReference>
<dbReference type="InterPro" id="IPR011990">
    <property type="entry name" value="TPR-like_helical_dom_sf"/>
</dbReference>
<evidence type="ECO:0008006" key="3">
    <source>
        <dbReference type="Google" id="ProtNLM"/>
    </source>
</evidence>
<dbReference type="Proteomes" id="UP000648801">
    <property type="component" value="Unassembled WGS sequence"/>
</dbReference>
<gene>
    <name evidence="1" type="ORF">GCM10011507_14110</name>
</gene>
<evidence type="ECO:0000313" key="2">
    <source>
        <dbReference type="Proteomes" id="UP000648801"/>
    </source>
</evidence>
<reference evidence="1" key="1">
    <citation type="journal article" date="2014" name="Int. J. Syst. Evol. Microbiol.">
        <title>Complete genome sequence of Corynebacterium casei LMG S-19264T (=DSM 44701T), isolated from a smear-ripened cheese.</title>
        <authorList>
            <consortium name="US DOE Joint Genome Institute (JGI-PGF)"/>
            <person name="Walter F."/>
            <person name="Albersmeier A."/>
            <person name="Kalinowski J."/>
            <person name="Ruckert C."/>
        </authorList>
    </citation>
    <scope>NUCLEOTIDE SEQUENCE</scope>
    <source>
        <strain evidence="1">CGMCC 1.15447</strain>
    </source>
</reference>
<sequence>MTGLPIARLYWQLGMSYEDAGEIGRADATLQHAEALFRQSDSKGGELAEALDSLAVLDGATGRVPDAMKEELEALQLRQKLGNRLLMARSWNTLGALALKQKKFDQARAFSQKAADEFEGNKDATLNDKLAARYGLGMALCGQKDYTTAVSVLKNAVTDARSMPSVEPIPIGIGEFLLGYAYWHSGDATDAGIEMKTGVNTLNAQLGWGAPSYVQVLKIYAKYLHLTRNVEEANEVDRRIQQADSVVSVGALQSSAGVFGFDSLR</sequence>
<dbReference type="SUPFAM" id="SSF48452">
    <property type="entry name" value="TPR-like"/>
    <property type="match status" value="1"/>
</dbReference>
<accession>A0A916RNZ8</accession>
<organism evidence="1 2">
    <name type="scientific">Edaphobacter acidisoli</name>
    <dbReference type="NCBI Taxonomy" id="2040573"/>
    <lineage>
        <taxon>Bacteria</taxon>
        <taxon>Pseudomonadati</taxon>
        <taxon>Acidobacteriota</taxon>
        <taxon>Terriglobia</taxon>
        <taxon>Terriglobales</taxon>
        <taxon>Acidobacteriaceae</taxon>
        <taxon>Edaphobacter</taxon>
    </lineage>
</organism>
<dbReference type="Pfam" id="PF13181">
    <property type="entry name" value="TPR_8"/>
    <property type="match status" value="1"/>
</dbReference>
<dbReference type="Pfam" id="PF13424">
    <property type="entry name" value="TPR_12"/>
    <property type="match status" value="1"/>
</dbReference>
<comment type="caution">
    <text evidence="1">The sequence shown here is derived from an EMBL/GenBank/DDBJ whole genome shotgun (WGS) entry which is preliminary data.</text>
</comment>
<dbReference type="EMBL" id="BMJB01000001">
    <property type="protein sequence ID" value="GGA63696.1"/>
    <property type="molecule type" value="Genomic_DNA"/>
</dbReference>
<dbReference type="InterPro" id="IPR019734">
    <property type="entry name" value="TPR_rpt"/>
</dbReference>
<evidence type="ECO:0000313" key="1">
    <source>
        <dbReference type="EMBL" id="GGA63696.1"/>
    </source>
</evidence>
<dbReference type="AlphaFoldDB" id="A0A916RNZ8"/>
<keyword evidence="2" id="KW-1185">Reference proteome</keyword>
<proteinExistence type="predicted"/>
<dbReference type="SMART" id="SM00028">
    <property type="entry name" value="TPR"/>
    <property type="match status" value="3"/>
</dbReference>
<reference evidence="1" key="2">
    <citation type="submission" date="2020-09" db="EMBL/GenBank/DDBJ databases">
        <authorList>
            <person name="Sun Q."/>
            <person name="Zhou Y."/>
        </authorList>
    </citation>
    <scope>NUCLEOTIDE SEQUENCE</scope>
    <source>
        <strain evidence="1">CGMCC 1.15447</strain>
    </source>
</reference>